<evidence type="ECO:0000256" key="2">
    <source>
        <dbReference type="ARBA" id="ARBA00022679"/>
    </source>
</evidence>
<organism evidence="7 8">
    <name type="scientific">Streptomyces albiaxialis</name>
    <dbReference type="NCBI Taxonomy" id="329523"/>
    <lineage>
        <taxon>Bacteria</taxon>
        <taxon>Bacillati</taxon>
        <taxon>Actinomycetota</taxon>
        <taxon>Actinomycetes</taxon>
        <taxon>Kitasatosporales</taxon>
        <taxon>Streptomycetaceae</taxon>
        <taxon>Streptomyces</taxon>
    </lineage>
</organism>
<evidence type="ECO:0000313" key="8">
    <source>
        <dbReference type="Proteomes" id="UP001500016"/>
    </source>
</evidence>
<dbReference type="InterPro" id="IPR029056">
    <property type="entry name" value="Ribokinase-like"/>
</dbReference>
<dbReference type="InterPro" id="IPR011611">
    <property type="entry name" value="PfkB_dom"/>
</dbReference>
<evidence type="ECO:0000256" key="4">
    <source>
        <dbReference type="ARBA" id="ARBA00022777"/>
    </source>
</evidence>
<dbReference type="PROSITE" id="PS00584">
    <property type="entry name" value="PFKB_KINASES_2"/>
    <property type="match status" value="1"/>
</dbReference>
<evidence type="ECO:0000256" key="5">
    <source>
        <dbReference type="ARBA" id="ARBA00022840"/>
    </source>
</evidence>
<comment type="caution">
    <text evidence="7">The sequence shown here is derived from an EMBL/GenBank/DDBJ whole genome shotgun (WGS) entry which is preliminary data.</text>
</comment>
<dbReference type="InterPro" id="IPR002173">
    <property type="entry name" value="Carboh/pur_kinase_PfkB_CS"/>
</dbReference>
<dbReference type="PANTHER" id="PTHR43085">
    <property type="entry name" value="HEXOKINASE FAMILY MEMBER"/>
    <property type="match status" value="1"/>
</dbReference>
<comment type="similarity">
    <text evidence="1">Belongs to the carbohydrate kinase PfkB family.</text>
</comment>
<protein>
    <submittedName>
        <fullName evidence="7">Sugar kinase</fullName>
    </submittedName>
</protein>
<keyword evidence="3" id="KW-0547">Nucleotide-binding</keyword>
<evidence type="ECO:0000313" key="7">
    <source>
        <dbReference type="EMBL" id="GAA2069578.1"/>
    </source>
</evidence>
<keyword evidence="8" id="KW-1185">Reference proteome</keyword>
<evidence type="ECO:0000259" key="6">
    <source>
        <dbReference type="Pfam" id="PF00294"/>
    </source>
</evidence>
<accession>A0ABN2VQL8</accession>
<sequence length="323" mass="33461">MSARAAGAAELTVLGETMAALAPDHVGPLRHARALGLSVAGSESTVAVGVRRLGHRAAWIGRTGDDELGRLVLTRLRGEDLDVHSVTDPLAPTGLMLKERPSAGQGRVHYYRAGSAGSRLSPADLPYEVLDRTRVLHCSGITLALSADARDAAHAAMRRVRAAGGTVSFDLNHRARLWHEDEARAAWRAVLPLADVVFASADEAATLCEAPATDLAELGRALCAYGPRTVVVTDGAEGAVSVSPAGTVPVAAVPVTAVDPVGAGDAFVAGYLSALLDGLPEERRMRRAAAVAALCVATEGDWEGLPERDRLETAGAEAGAVAR</sequence>
<gene>
    <name evidence="7" type="ORF">GCM10009801_19470</name>
</gene>
<keyword evidence="5" id="KW-0067">ATP-binding</keyword>
<dbReference type="RefSeq" id="WP_344526142.1">
    <property type="nucleotide sequence ID" value="NZ_BAAAPE010000005.1"/>
</dbReference>
<feature type="domain" description="Carbohydrate kinase PfkB" evidence="6">
    <location>
        <begin position="10"/>
        <end position="306"/>
    </location>
</feature>
<reference evidence="7 8" key="1">
    <citation type="journal article" date="2019" name="Int. J. Syst. Evol. Microbiol.">
        <title>The Global Catalogue of Microorganisms (GCM) 10K type strain sequencing project: providing services to taxonomists for standard genome sequencing and annotation.</title>
        <authorList>
            <consortium name="The Broad Institute Genomics Platform"/>
            <consortium name="The Broad Institute Genome Sequencing Center for Infectious Disease"/>
            <person name="Wu L."/>
            <person name="Ma J."/>
        </authorList>
    </citation>
    <scope>NUCLEOTIDE SEQUENCE [LARGE SCALE GENOMIC DNA]</scope>
    <source>
        <strain evidence="7 8">JCM 15478</strain>
    </source>
</reference>
<evidence type="ECO:0000256" key="1">
    <source>
        <dbReference type="ARBA" id="ARBA00010688"/>
    </source>
</evidence>
<dbReference type="EMBL" id="BAAAPE010000005">
    <property type="protein sequence ID" value="GAA2069578.1"/>
    <property type="molecule type" value="Genomic_DNA"/>
</dbReference>
<keyword evidence="4 7" id="KW-0418">Kinase</keyword>
<proteinExistence type="inferred from homology"/>
<dbReference type="SUPFAM" id="SSF53613">
    <property type="entry name" value="Ribokinase-like"/>
    <property type="match status" value="1"/>
</dbReference>
<dbReference type="InterPro" id="IPR050306">
    <property type="entry name" value="PfkB_Carbo_kinase"/>
</dbReference>
<dbReference type="Proteomes" id="UP001500016">
    <property type="component" value="Unassembled WGS sequence"/>
</dbReference>
<name>A0ABN2VQL8_9ACTN</name>
<dbReference type="GO" id="GO:0016301">
    <property type="term" value="F:kinase activity"/>
    <property type="evidence" value="ECO:0007669"/>
    <property type="project" value="UniProtKB-KW"/>
</dbReference>
<evidence type="ECO:0000256" key="3">
    <source>
        <dbReference type="ARBA" id="ARBA00022741"/>
    </source>
</evidence>
<dbReference type="PANTHER" id="PTHR43085:SF1">
    <property type="entry name" value="PSEUDOURIDINE KINASE-RELATED"/>
    <property type="match status" value="1"/>
</dbReference>
<dbReference type="Gene3D" id="3.40.1190.20">
    <property type="match status" value="1"/>
</dbReference>
<dbReference type="CDD" id="cd01166">
    <property type="entry name" value="KdgK"/>
    <property type="match status" value="1"/>
</dbReference>
<keyword evidence="2" id="KW-0808">Transferase</keyword>
<dbReference type="Pfam" id="PF00294">
    <property type="entry name" value="PfkB"/>
    <property type="match status" value="1"/>
</dbReference>